<dbReference type="GO" id="GO:0005524">
    <property type="term" value="F:ATP binding"/>
    <property type="evidence" value="ECO:0007669"/>
    <property type="project" value="UniProtKB-KW"/>
</dbReference>
<dbReference type="GO" id="GO:0009626">
    <property type="term" value="P:plant-type hypersensitive response"/>
    <property type="evidence" value="ECO:0007669"/>
    <property type="project" value="UniProtKB-KW"/>
</dbReference>
<dbReference type="InParanoid" id="A0A068U893"/>
<evidence type="ECO:0000313" key="15">
    <source>
        <dbReference type="Proteomes" id="UP000295252"/>
    </source>
</evidence>
<evidence type="ECO:0000259" key="11">
    <source>
        <dbReference type="Pfam" id="PF00931"/>
    </source>
</evidence>
<accession>A0A068U893</accession>
<dbReference type="PRINTS" id="PR00364">
    <property type="entry name" value="DISEASERSIST"/>
</dbReference>
<evidence type="ECO:0000259" key="12">
    <source>
        <dbReference type="Pfam" id="PF23559"/>
    </source>
</evidence>
<dbReference type="GO" id="GO:0043531">
    <property type="term" value="F:ADP binding"/>
    <property type="evidence" value="ECO:0007669"/>
    <property type="project" value="InterPro"/>
</dbReference>
<dbReference type="InterPro" id="IPR027417">
    <property type="entry name" value="P-loop_NTPase"/>
</dbReference>
<feature type="domain" description="Disease resistance protein winged helix" evidence="12">
    <location>
        <begin position="235"/>
        <end position="296"/>
    </location>
</feature>
<keyword evidence="5" id="KW-0433">Leucine-rich repeat</keyword>
<dbReference type="Gramene" id="CDP04755">
    <property type="protein sequence ID" value="CDP04755"/>
    <property type="gene ID" value="GSCOC_T00018841001"/>
</dbReference>
<gene>
    <name evidence="14" type="ORF">GSCOC_T00018841001</name>
</gene>
<keyword evidence="6" id="KW-0381">Hypersensitive response</keyword>
<dbReference type="SUPFAM" id="SSF52540">
    <property type="entry name" value="P-loop containing nucleoside triphosphate hydrolases"/>
    <property type="match status" value="1"/>
</dbReference>
<evidence type="ECO:0000256" key="5">
    <source>
        <dbReference type="ARBA" id="ARBA00022614"/>
    </source>
</evidence>
<dbReference type="Proteomes" id="UP000295252">
    <property type="component" value="Chromosome IX"/>
</dbReference>
<comment type="similarity">
    <text evidence="3">Belongs to the disease resistance NB-LRR family.</text>
</comment>
<dbReference type="Pfam" id="PF23598">
    <property type="entry name" value="LRR_14"/>
    <property type="match status" value="1"/>
</dbReference>
<keyword evidence="10" id="KW-0067">ATP-binding</keyword>
<evidence type="ECO:0000256" key="10">
    <source>
        <dbReference type="ARBA" id="ARBA00022840"/>
    </source>
</evidence>
<dbReference type="FunFam" id="1.10.10.10:FF:000322">
    <property type="entry name" value="Probable disease resistance protein At1g63360"/>
    <property type="match status" value="1"/>
</dbReference>
<protein>
    <submittedName>
        <fullName evidence="14">Uncharacterized protein</fullName>
    </submittedName>
</protein>
<dbReference type="PANTHER" id="PTHR23155:SF1152">
    <property type="entry name" value="AAA+ ATPASE DOMAIN-CONTAINING PROTEIN"/>
    <property type="match status" value="1"/>
</dbReference>
<dbReference type="InterPro" id="IPR044974">
    <property type="entry name" value="Disease_R_plants"/>
</dbReference>
<dbReference type="Gene3D" id="1.10.10.10">
    <property type="entry name" value="Winged helix-like DNA-binding domain superfamily/Winged helix DNA-binding domain"/>
    <property type="match status" value="1"/>
</dbReference>
<dbReference type="PhylomeDB" id="A0A068U893"/>
<reference evidence="15" key="1">
    <citation type="journal article" date="2014" name="Science">
        <title>The coffee genome provides insight into the convergent evolution of caffeine biosynthesis.</title>
        <authorList>
            <person name="Denoeud F."/>
            <person name="Carretero-Paulet L."/>
            <person name="Dereeper A."/>
            <person name="Droc G."/>
            <person name="Guyot R."/>
            <person name="Pietrella M."/>
            <person name="Zheng C."/>
            <person name="Alberti A."/>
            <person name="Anthony F."/>
            <person name="Aprea G."/>
            <person name="Aury J.M."/>
            <person name="Bento P."/>
            <person name="Bernard M."/>
            <person name="Bocs S."/>
            <person name="Campa C."/>
            <person name="Cenci A."/>
            <person name="Combes M.C."/>
            <person name="Crouzillat D."/>
            <person name="Da Silva C."/>
            <person name="Daddiego L."/>
            <person name="De Bellis F."/>
            <person name="Dussert S."/>
            <person name="Garsmeur O."/>
            <person name="Gayraud T."/>
            <person name="Guignon V."/>
            <person name="Jahn K."/>
            <person name="Jamilloux V."/>
            <person name="Joet T."/>
            <person name="Labadie K."/>
            <person name="Lan T."/>
            <person name="Leclercq J."/>
            <person name="Lepelley M."/>
            <person name="Leroy T."/>
            <person name="Li L.T."/>
            <person name="Librado P."/>
            <person name="Lopez L."/>
            <person name="Munoz A."/>
            <person name="Noel B."/>
            <person name="Pallavicini A."/>
            <person name="Perrotta G."/>
            <person name="Poncet V."/>
            <person name="Pot D."/>
            <person name="Priyono X."/>
            <person name="Rigoreau M."/>
            <person name="Rouard M."/>
            <person name="Rozas J."/>
            <person name="Tranchant-Dubreuil C."/>
            <person name="VanBuren R."/>
            <person name="Zhang Q."/>
            <person name="Andrade A.C."/>
            <person name="Argout X."/>
            <person name="Bertrand B."/>
            <person name="de Kochko A."/>
            <person name="Graziosi G."/>
            <person name="Henry R.J."/>
            <person name="Jayarama X."/>
            <person name="Ming R."/>
            <person name="Nagai C."/>
            <person name="Rounsley S."/>
            <person name="Sankoff D."/>
            <person name="Giuliano G."/>
            <person name="Albert V.A."/>
            <person name="Wincker P."/>
            <person name="Lashermes P."/>
        </authorList>
    </citation>
    <scope>NUCLEOTIDE SEQUENCE [LARGE SCALE GENOMIC DNA]</scope>
    <source>
        <strain evidence="15">cv. DH200-94</strain>
    </source>
</reference>
<feature type="domain" description="NB-ARC" evidence="11">
    <location>
        <begin position="1"/>
        <end position="144"/>
    </location>
</feature>
<evidence type="ECO:0000256" key="6">
    <source>
        <dbReference type="ARBA" id="ARBA00022667"/>
    </source>
</evidence>
<evidence type="ECO:0000313" key="14">
    <source>
        <dbReference type="EMBL" id="CDP04755.1"/>
    </source>
</evidence>
<name>A0A068U893_COFCA</name>
<evidence type="ECO:0000256" key="9">
    <source>
        <dbReference type="ARBA" id="ARBA00022821"/>
    </source>
</evidence>
<dbReference type="Pfam" id="PF00931">
    <property type="entry name" value="NB-ARC"/>
    <property type="match status" value="1"/>
</dbReference>
<keyword evidence="9" id="KW-0611">Plant defense</keyword>
<dbReference type="SUPFAM" id="SSF52058">
    <property type="entry name" value="L domain-like"/>
    <property type="match status" value="1"/>
</dbReference>
<dbReference type="STRING" id="49390.A0A068U893"/>
<dbReference type="InterPro" id="IPR036388">
    <property type="entry name" value="WH-like_DNA-bd_sf"/>
</dbReference>
<dbReference type="Gene3D" id="1.10.8.430">
    <property type="entry name" value="Helical domain of apoptotic protease-activating factors"/>
    <property type="match status" value="1"/>
</dbReference>
<evidence type="ECO:0000256" key="4">
    <source>
        <dbReference type="ARBA" id="ARBA00022490"/>
    </source>
</evidence>
<dbReference type="InterPro" id="IPR032675">
    <property type="entry name" value="LRR_dom_sf"/>
</dbReference>
<dbReference type="PANTHER" id="PTHR23155">
    <property type="entry name" value="DISEASE RESISTANCE PROTEIN RP"/>
    <property type="match status" value="1"/>
</dbReference>
<evidence type="ECO:0000256" key="7">
    <source>
        <dbReference type="ARBA" id="ARBA00022737"/>
    </source>
</evidence>
<keyword evidence="7" id="KW-0677">Repeat</keyword>
<dbReference type="InterPro" id="IPR002182">
    <property type="entry name" value="NB-ARC"/>
</dbReference>
<dbReference type="EMBL" id="HG739097">
    <property type="protein sequence ID" value="CDP04755.1"/>
    <property type="molecule type" value="Genomic_DNA"/>
</dbReference>
<feature type="domain" description="Disease resistance R13L4/SHOC-2-like LRR" evidence="13">
    <location>
        <begin position="344"/>
        <end position="526"/>
    </location>
</feature>
<dbReference type="Gene3D" id="3.80.10.10">
    <property type="entry name" value="Ribonuclease Inhibitor"/>
    <property type="match status" value="1"/>
</dbReference>
<evidence type="ECO:0000256" key="2">
    <source>
        <dbReference type="ARBA" id="ARBA00004496"/>
    </source>
</evidence>
<keyword evidence="15" id="KW-1185">Reference proteome</keyword>
<evidence type="ECO:0000256" key="8">
    <source>
        <dbReference type="ARBA" id="ARBA00022741"/>
    </source>
</evidence>
<evidence type="ECO:0000256" key="3">
    <source>
        <dbReference type="ARBA" id="ARBA00008894"/>
    </source>
</evidence>
<proteinExistence type="inferred from homology"/>
<dbReference type="InterPro" id="IPR055414">
    <property type="entry name" value="LRR_R13L4/SHOC2-like"/>
</dbReference>
<dbReference type="InterPro" id="IPR042197">
    <property type="entry name" value="Apaf_helical"/>
</dbReference>
<evidence type="ECO:0000259" key="13">
    <source>
        <dbReference type="Pfam" id="PF23598"/>
    </source>
</evidence>
<keyword evidence="8" id="KW-0547">Nucleotide-binding</keyword>
<keyword evidence="4" id="KW-0963">Cytoplasm</keyword>
<organism evidence="14 15">
    <name type="scientific">Coffea canephora</name>
    <name type="common">Robusta coffee</name>
    <dbReference type="NCBI Taxonomy" id="49390"/>
    <lineage>
        <taxon>Eukaryota</taxon>
        <taxon>Viridiplantae</taxon>
        <taxon>Streptophyta</taxon>
        <taxon>Embryophyta</taxon>
        <taxon>Tracheophyta</taxon>
        <taxon>Spermatophyta</taxon>
        <taxon>Magnoliopsida</taxon>
        <taxon>eudicotyledons</taxon>
        <taxon>Gunneridae</taxon>
        <taxon>Pentapetalae</taxon>
        <taxon>asterids</taxon>
        <taxon>lamiids</taxon>
        <taxon>Gentianales</taxon>
        <taxon>Rubiaceae</taxon>
        <taxon>Ixoroideae</taxon>
        <taxon>Gardenieae complex</taxon>
        <taxon>Bertiereae - Coffeeae clade</taxon>
        <taxon>Coffeeae</taxon>
        <taxon>Coffea</taxon>
    </lineage>
</organism>
<dbReference type="InterPro" id="IPR058922">
    <property type="entry name" value="WHD_DRP"/>
</dbReference>
<dbReference type="AlphaFoldDB" id="A0A068U893"/>
<evidence type="ECO:0000256" key="1">
    <source>
        <dbReference type="ARBA" id="ARBA00002074"/>
    </source>
</evidence>
<dbReference type="Pfam" id="PF23559">
    <property type="entry name" value="WHD_DRP"/>
    <property type="match status" value="1"/>
</dbReference>
<comment type="subcellular location">
    <subcellularLocation>
        <location evidence="2">Cytoplasm</location>
    </subcellularLocation>
</comment>
<dbReference type="GO" id="GO:0005737">
    <property type="term" value="C:cytoplasm"/>
    <property type="evidence" value="ECO:0007669"/>
    <property type="project" value="UniProtKB-SubCell"/>
</dbReference>
<sequence length="679" mass="76930">MLGLGKTTLASRVYSSSPVISHFHIRAWCTVSQIYSRYNLLVQILCGICSRHPVKYLEVDEDDLALELKRVLIKTKYLLVLDDLWDVEAWNFLKNSLPNDANRSRILITSRLQNLSLGFSEAHHLRHLTDEESWQLLQKKLFGKDGCPPSLSGVGFQMAKSCRGLPLTVIHVAGILATTAQNCWEGVASRLSSSVVLDDEYFMKTLDLSYSHLPDDLKPCLLYFGAFQVDEYVFVRRLLWLWISEGFVRATEGTSLEDVAEGYLKDLIDRSLVMVSKQGTTGGAKACRIHALVHKFCVIKAKEENFLHIIHSGKDLSSLTGLRKPYRVCDQNVRNSKISELPNLRSLLLFKKSGLMPKREYLGSKLLRVLDLGNLVFDAHFLMEVVLLVHLRYLALHIGGIESIPSAIANLSRLQTFLVRGSSWKYLLPEAIWNIKTLRHLCTTSSSCGFTFPVENLEVSPDLVHLDSLNLAIDPSSQSLENILRKLPSIRRLKCRRVRPSEEPTRTSDGTLVFDNLSRLKSLSLHFFDGYGFKFPSNLKKLTLSYNQQPWSEISTIGKLPNLEVLKLLHDSFVGEEWEMKEEGFLALRVLKLIDLHFRSWTASSESFRRLEKLVVHECQKLEEVPSYLGECATLEMIEVKGCGESVVSSVKQIQQEQMDMGIADLKIIIENCGDAWST</sequence>
<dbReference type="Gene3D" id="3.40.50.300">
    <property type="entry name" value="P-loop containing nucleotide triphosphate hydrolases"/>
    <property type="match status" value="1"/>
</dbReference>
<comment type="function">
    <text evidence="1">Confers resistance to late blight (Phytophthora infestans) races carrying the avirulence gene Avr1. Resistance proteins guard the plant against pathogens that contain an appropriate avirulence protein via an indirect interaction with this avirulence protein. That triggers a defense system including the hypersensitive response, which restricts the pathogen growth.</text>
</comment>